<dbReference type="PROSITE" id="PS50949">
    <property type="entry name" value="HTH_GNTR"/>
    <property type="match status" value="1"/>
</dbReference>
<dbReference type="GO" id="GO:0030170">
    <property type="term" value="F:pyridoxal phosphate binding"/>
    <property type="evidence" value="ECO:0007669"/>
    <property type="project" value="InterPro"/>
</dbReference>
<keyword evidence="2" id="KW-0663">Pyridoxal phosphate</keyword>
<dbReference type="SUPFAM" id="SSF53383">
    <property type="entry name" value="PLP-dependent transferases"/>
    <property type="match status" value="1"/>
</dbReference>
<feature type="domain" description="HTH gntR-type" evidence="6">
    <location>
        <begin position="19"/>
        <end position="87"/>
    </location>
</feature>
<dbReference type="EMBL" id="SACL01000001">
    <property type="protein sequence ID" value="RVT99696.1"/>
    <property type="molecule type" value="Genomic_DNA"/>
</dbReference>
<dbReference type="InterPro" id="IPR015424">
    <property type="entry name" value="PyrdxlP-dep_Trfase"/>
</dbReference>
<dbReference type="Gene3D" id="3.40.640.10">
    <property type="entry name" value="Type I PLP-dependent aspartate aminotransferase-like (Major domain)"/>
    <property type="match status" value="1"/>
</dbReference>
<dbReference type="Gene3D" id="1.10.10.10">
    <property type="entry name" value="Winged helix-like DNA-binding domain superfamily/Winged helix DNA-binding domain"/>
    <property type="match status" value="1"/>
</dbReference>
<protein>
    <submittedName>
        <fullName evidence="7">PLP-dependent aminotransferase family protein</fullName>
    </submittedName>
</protein>
<organism evidence="7 8">
    <name type="scientific">Rhodovarius crocodyli</name>
    <dbReference type="NCBI Taxonomy" id="1979269"/>
    <lineage>
        <taxon>Bacteria</taxon>
        <taxon>Pseudomonadati</taxon>
        <taxon>Pseudomonadota</taxon>
        <taxon>Alphaproteobacteria</taxon>
        <taxon>Acetobacterales</taxon>
        <taxon>Roseomonadaceae</taxon>
        <taxon>Rhodovarius</taxon>
    </lineage>
</organism>
<dbReference type="PANTHER" id="PTHR46577">
    <property type="entry name" value="HTH-TYPE TRANSCRIPTIONAL REGULATORY PROTEIN GABR"/>
    <property type="match status" value="1"/>
</dbReference>
<dbReference type="InterPro" id="IPR000524">
    <property type="entry name" value="Tscrpt_reg_HTH_GntR"/>
</dbReference>
<comment type="similarity">
    <text evidence="1">In the C-terminal section; belongs to the class-I pyridoxal-phosphate-dependent aminotransferase family.</text>
</comment>
<dbReference type="SUPFAM" id="SSF46785">
    <property type="entry name" value="Winged helix' DNA-binding domain"/>
    <property type="match status" value="1"/>
</dbReference>
<accession>A0A437MPY3</accession>
<dbReference type="InterPro" id="IPR051446">
    <property type="entry name" value="HTH_trans_reg/aminotransferase"/>
</dbReference>
<dbReference type="InterPro" id="IPR036390">
    <property type="entry name" value="WH_DNA-bd_sf"/>
</dbReference>
<dbReference type="Pfam" id="PF00155">
    <property type="entry name" value="Aminotran_1_2"/>
    <property type="match status" value="1"/>
</dbReference>
<dbReference type="Proteomes" id="UP000282957">
    <property type="component" value="Unassembled WGS sequence"/>
</dbReference>
<dbReference type="AlphaFoldDB" id="A0A437MPY3"/>
<evidence type="ECO:0000259" key="6">
    <source>
        <dbReference type="PROSITE" id="PS50949"/>
    </source>
</evidence>
<evidence type="ECO:0000313" key="7">
    <source>
        <dbReference type="EMBL" id="RVT99696.1"/>
    </source>
</evidence>
<name>A0A437MPY3_9PROT</name>
<evidence type="ECO:0000256" key="2">
    <source>
        <dbReference type="ARBA" id="ARBA00022898"/>
    </source>
</evidence>
<dbReference type="GO" id="GO:0003700">
    <property type="term" value="F:DNA-binding transcription factor activity"/>
    <property type="evidence" value="ECO:0007669"/>
    <property type="project" value="InterPro"/>
</dbReference>
<evidence type="ECO:0000256" key="3">
    <source>
        <dbReference type="ARBA" id="ARBA00023015"/>
    </source>
</evidence>
<evidence type="ECO:0000313" key="8">
    <source>
        <dbReference type="Proteomes" id="UP000282957"/>
    </source>
</evidence>
<proteinExistence type="inferred from homology"/>
<dbReference type="InterPro" id="IPR036388">
    <property type="entry name" value="WH-like_DNA-bd_sf"/>
</dbReference>
<dbReference type="GO" id="GO:0008483">
    <property type="term" value="F:transaminase activity"/>
    <property type="evidence" value="ECO:0007669"/>
    <property type="project" value="UniProtKB-KW"/>
</dbReference>
<dbReference type="PRINTS" id="PR00035">
    <property type="entry name" value="HTHGNTR"/>
</dbReference>
<keyword evidence="3" id="KW-0805">Transcription regulation</keyword>
<evidence type="ECO:0000256" key="5">
    <source>
        <dbReference type="ARBA" id="ARBA00023163"/>
    </source>
</evidence>
<dbReference type="InterPro" id="IPR004839">
    <property type="entry name" value="Aminotransferase_I/II_large"/>
</dbReference>
<gene>
    <name evidence="7" type="ORF">EOD42_05255</name>
</gene>
<dbReference type="GO" id="GO:0003677">
    <property type="term" value="F:DNA binding"/>
    <property type="evidence" value="ECO:0007669"/>
    <property type="project" value="UniProtKB-KW"/>
</dbReference>
<evidence type="ECO:0000256" key="4">
    <source>
        <dbReference type="ARBA" id="ARBA00023125"/>
    </source>
</evidence>
<comment type="caution">
    <text evidence="7">The sequence shown here is derived from an EMBL/GenBank/DDBJ whole genome shotgun (WGS) entry which is preliminary data.</text>
</comment>
<keyword evidence="7" id="KW-0808">Transferase</keyword>
<dbReference type="PANTHER" id="PTHR46577:SF1">
    <property type="entry name" value="HTH-TYPE TRANSCRIPTIONAL REGULATORY PROTEIN GABR"/>
    <property type="match status" value="1"/>
</dbReference>
<keyword evidence="7" id="KW-0032">Aminotransferase</keyword>
<sequence>MSPDWSELLDLPLDRASAVPVFRQIYLGLRRLILAGAIPPGARLPPSRRMAEKLGVSRTSVVGVYEQLLAEGYVTGRVGAGTFVAEGLREPPEPAPSPQPPRHPLPAPALRLAALLPDLTQFGPAPFNTGRCGMDARSLETWRVLTARHMRRPDPALLGYTDPRGNPRLREAVARYLRTSRAVHCEPEQILILSGTQQGMDLVMKVLLEPGDAAWVEDPCYPALLGALRAAGARVVPVPVDGAGLDVGQGIAAAPDARLAYVTPSHQAPMGVVLSMARRLELLAWARETGAWIIEDDYDSEFRYAGRPLASLQGIDREEGRVIYLGSFSKVLFPGLRLGYAVVPKPLLPAFTAARYLADRQPPGLMEAVVADFLEEGHFSAHLRRMRAEYRSARDVLAEALSARLGNRLGIEVPDQGMQIMARLPAGESDAALAARGAAAGLILRPASTYFLAAPPVQALMLGFTGHSAQALRNGVEALRAIL</sequence>
<dbReference type="CDD" id="cd00609">
    <property type="entry name" value="AAT_like"/>
    <property type="match status" value="1"/>
</dbReference>
<keyword evidence="4" id="KW-0238">DNA-binding</keyword>
<dbReference type="InterPro" id="IPR015421">
    <property type="entry name" value="PyrdxlP-dep_Trfase_major"/>
</dbReference>
<dbReference type="OrthoDB" id="9808770at2"/>
<evidence type="ECO:0000256" key="1">
    <source>
        <dbReference type="ARBA" id="ARBA00005384"/>
    </source>
</evidence>
<reference evidence="7 8" key="1">
    <citation type="submission" date="2019-01" db="EMBL/GenBank/DDBJ databases">
        <authorList>
            <person name="Chen W.-M."/>
        </authorList>
    </citation>
    <scope>NUCLEOTIDE SEQUENCE [LARGE SCALE GENOMIC DNA]</scope>
    <source>
        <strain evidence="7 8">CCP-6</strain>
    </source>
</reference>
<keyword evidence="8" id="KW-1185">Reference proteome</keyword>
<dbReference type="Pfam" id="PF00392">
    <property type="entry name" value="GntR"/>
    <property type="match status" value="1"/>
</dbReference>
<dbReference type="SMART" id="SM00345">
    <property type="entry name" value="HTH_GNTR"/>
    <property type="match status" value="1"/>
</dbReference>
<dbReference type="CDD" id="cd07377">
    <property type="entry name" value="WHTH_GntR"/>
    <property type="match status" value="1"/>
</dbReference>
<keyword evidence="5" id="KW-0804">Transcription</keyword>